<keyword evidence="4 7" id="KW-0378">Hydrolase</keyword>
<dbReference type="CDD" id="cd15798">
    <property type="entry name" value="PMEI-like_3"/>
    <property type="match status" value="1"/>
</dbReference>
<dbReference type="OrthoDB" id="2019149at2759"/>
<feature type="chain" id="PRO_5011812657" description="Pectinesterase" evidence="7">
    <location>
        <begin position="31"/>
        <end position="576"/>
    </location>
</feature>
<dbReference type="InterPro" id="IPR012334">
    <property type="entry name" value="Pectin_lyas_fold"/>
</dbReference>
<dbReference type="GO" id="GO:0030599">
    <property type="term" value="F:pectinesterase activity"/>
    <property type="evidence" value="ECO:0007669"/>
    <property type="project" value="UniProtKB-UniRule"/>
</dbReference>
<dbReference type="Gene3D" id="2.160.20.10">
    <property type="entry name" value="Single-stranded right-handed beta-helix, Pectin lyase-like"/>
    <property type="match status" value="1"/>
</dbReference>
<dbReference type="Gene3D" id="1.20.140.40">
    <property type="entry name" value="Invertase/pectin methylesterase inhibitor family protein"/>
    <property type="match status" value="1"/>
</dbReference>
<proteinExistence type="inferred from homology"/>
<organism evidence="9 10">
    <name type="scientific">Macleaya cordata</name>
    <name type="common">Five-seeded plume-poppy</name>
    <name type="synonym">Bocconia cordata</name>
    <dbReference type="NCBI Taxonomy" id="56857"/>
    <lineage>
        <taxon>Eukaryota</taxon>
        <taxon>Viridiplantae</taxon>
        <taxon>Streptophyta</taxon>
        <taxon>Embryophyta</taxon>
        <taxon>Tracheophyta</taxon>
        <taxon>Spermatophyta</taxon>
        <taxon>Magnoliopsida</taxon>
        <taxon>Ranunculales</taxon>
        <taxon>Papaveraceae</taxon>
        <taxon>Papaveroideae</taxon>
        <taxon>Macleaya</taxon>
    </lineage>
</organism>
<reference evidence="9 10" key="1">
    <citation type="journal article" date="2017" name="Mol. Plant">
        <title>The Genome of Medicinal Plant Macleaya cordata Provides New Insights into Benzylisoquinoline Alkaloids Metabolism.</title>
        <authorList>
            <person name="Liu X."/>
            <person name="Liu Y."/>
            <person name="Huang P."/>
            <person name="Ma Y."/>
            <person name="Qing Z."/>
            <person name="Tang Q."/>
            <person name="Cao H."/>
            <person name="Cheng P."/>
            <person name="Zheng Y."/>
            <person name="Yuan Z."/>
            <person name="Zhou Y."/>
            <person name="Liu J."/>
            <person name="Tang Z."/>
            <person name="Zhuo Y."/>
            <person name="Zhang Y."/>
            <person name="Yu L."/>
            <person name="Huang J."/>
            <person name="Yang P."/>
            <person name="Peng Q."/>
            <person name="Zhang J."/>
            <person name="Jiang W."/>
            <person name="Zhang Z."/>
            <person name="Lin K."/>
            <person name="Ro D.K."/>
            <person name="Chen X."/>
            <person name="Xiong X."/>
            <person name="Shang Y."/>
            <person name="Huang S."/>
            <person name="Zeng J."/>
        </authorList>
    </citation>
    <scope>NUCLEOTIDE SEQUENCE [LARGE SCALE GENOMIC DNA]</scope>
    <source>
        <strain evidence="10">cv. BLH2017</strain>
        <tissue evidence="9">Root</tissue>
    </source>
</reference>
<protein>
    <recommendedName>
        <fullName evidence="7">Pectinesterase</fullName>
        <ecNumber evidence="7">3.1.1.11</ecNumber>
    </recommendedName>
</protein>
<keyword evidence="5 7" id="KW-0063">Aspartyl esterase</keyword>
<dbReference type="GO" id="GO:0004857">
    <property type="term" value="F:enzyme inhibitor activity"/>
    <property type="evidence" value="ECO:0007669"/>
    <property type="project" value="InterPro"/>
</dbReference>
<dbReference type="Pfam" id="PF04043">
    <property type="entry name" value="PMEI"/>
    <property type="match status" value="1"/>
</dbReference>
<evidence type="ECO:0000256" key="4">
    <source>
        <dbReference type="ARBA" id="ARBA00022801"/>
    </source>
</evidence>
<evidence type="ECO:0000256" key="6">
    <source>
        <dbReference type="PROSITE-ProRule" id="PRU10040"/>
    </source>
</evidence>
<evidence type="ECO:0000313" key="9">
    <source>
        <dbReference type="EMBL" id="OVA13431.1"/>
    </source>
</evidence>
<name>A0A200QSJ5_MACCD</name>
<dbReference type="SUPFAM" id="SSF101148">
    <property type="entry name" value="Plant invertase/pectin methylesterase inhibitor"/>
    <property type="match status" value="1"/>
</dbReference>
<evidence type="ECO:0000256" key="5">
    <source>
        <dbReference type="ARBA" id="ARBA00023085"/>
    </source>
</evidence>
<evidence type="ECO:0000256" key="3">
    <source>
        <dbReference type="ARBA" id="ARBA00007786"/>
    </source>
</evidence>
<gene>
    <name evidence="9" type="ORF">BVC80_8775g15</name>
</gene>
<comment type="catalytic activity">
    <reaction evidence="7">
        <text>[(1-&gt;4)-alpha-D-galacturonosyl methyl ester](n) + n H2O = [(1-&gt;4)-alpha-D-galacturonosyl](n) + n methanol + n H(+)</text>
        <dbReference type="Rhea" id="RHEA:22380"/>
        <dbReference type="Rhea" id="RHEA-COMP:14570"/>
        <dbReference type="Rhea" id="RHEA-COMP:14573"/>
        <dbReference type="ChEBI" id="CHEBI:15377"/>
        <dbReference type="ChEBI" id="CHEBI:15378"/>
        <dbReference type="ChEBI" id="CHEBI:17790"/>
        <dbReference type="ChEBI" id="CHEBI:140522"/>
        <dbReference type="ChEBI" id="CHEBI:140523"/>
        <dbReference type="EC" id="3.1.1.11"/>
    </reaction>
</comment>
<dbReference type="InterPro" id="IPR006501">
    <property type="entry name" value="Pectinesterase_inhib_dom"/>
</dbReference>
<dbReference type="OMA" id="AIHGCTI"/>
<feature type="signal peptide" evidence="7">
    <location>
        <begin position="1"/>
        <end position="30"/>
    </location>
</feature>
<dbReference type="PANTHER" id="PTHR31707">
    <property type="entry name" value="PECTINESTERASE"/>
    <property type="match status" value="1"/>
</dbReference>
<dbReference type="Proteomes" id="UP000195402">
    <property type="component" value="Unassembled WGS sequence"/>
</dbReference>
<evidence type="ECO:0000259" key="8">
    <source>
        <dbReference type="SMART" id="SM00856"/>
    </source>
</evidence>
<dbReference type="AlphaFoldDB" id="A0A200QSJ5"/>
<dbReference type="EC" id="3.1.1.11" evidence="7"/>
<dbReference type="PROSITE" id="PS00503">
    <property type="entry name" value="PECTINESTERASE_2"/>
    <property type="match status" value="1"/>
</dbReference>
<dbReference type="FunFam" id="2.160.20.10:FF:000001">
    <property type="entry name" value="Pectinesterase"/>
    <property type="match status" value="1"/>
</dbReference>
<dbReference type="NCBIfam" id="TIGR01614">
    <property type="entry name" value="PME_inhib"/>
    <property type="match status" value="1"/>
</dbReference>
<dbReference type="InterPro" id="IPR011050">
    <property type="entry name" value="Pectin_lyase_fold/virulence"/>
</dbReference>
<dbReference type="Pfam" id="PF01095">
    <property type="entry name" value="Pectinesterase"/>
    <property type="match status" value="1"/>
</dbReference>
<feature type="domain" description="Pectinesterase inhibitor" evidence="8">
    <location>
        <begin position="37"/>
        <end position="197"/>
    </location>
</feature>
<dbReference type="SUPFAM" id="SSF51126">
    <property type="entry name" value="Pectin lyase-like"/>
    <property type="match status" value="1"/>
</dbReference>
<comment type="similarity">
    <text evidence="3">In the C-terminal section; belongs to the pectinesterase family.</text>
</comment>
<comment type="pathway">
    <text evidence="1 7">Glycan metabolism; pectin degradation; 2-dehydro-3-deoxy-D-gluconate from pectin: step 1/5.</text>
</comment>
<evidence type="ECO:0000313" key="10">
    <source>
        <dbReference type="Proteomes" id="UP000195402"/>
    </source>
</evidence>
<dbReference type="InParanoid" id="A0A200QSJ5"/>
<comment type="caution">
    <text evidence="9">The sequence shown here is derived from an EMBL/GenBank/DDBJ whole genome shotgun (WGS) entry which is preliminary data.</text>
</comment>
<dbReference type="SMART" id="SM00856">
    <property type="entry name" value="PMEI"/>
    <property type="match status" value="1"/>
</dbReference>
<dbReference type="STRING" id="56857.A0A200QSJ5"/>
<dbReference type="InterPro" id="IPR000070">
    <property type="entry name" value="Pectinesterase_cat"/>
</dbReference>
<dbReference type="EMBL" id="MVGT01001142">
    <property type="protein sequence ID" value="OVA13431.1"/>
    <property type="molecule type" value="Genomic_DNA"/>
</dbReference>
<comment type="similarity">
    <text evidence="2">In the N-terminal section; belongs to the PMEI family.</text>
</comment>
<dbReference type="FunCoup" id="A0A200QSJ5">
    <property type="interactions" value="125"/>
</dbReference>
<feature type="active site" evidence="6">
    <location>
        <position position="415"/>
    </location>
</feature>
<accession>A0A200QSJ5</accession>
<dbReference type="InterPro" id="IPR035513">
    <property type="entry name" value="Invertase/methylesterase_inhib"/>
</dbReference>
<evidence type="ECO:0000256" key="2">
    <source>
        <dbReference type="ARBA" id="ARBA00006027"/>
    </source>
</evidence>
<keyword evidence="7" id="KW-0732">Signal</keyword>
<dbReference type="InterPro" id="IPR033131">
    <property type="entry name" value="Pectinesterase_Asp_AS"/>
</dbReference>
<sequence>MASKLFFSSPFTIPCCVILLVFFFSSPSNAYSTPASSNPMAPDGVCSGTLYPDFCKSLLPQNNGGAPLNIQDYARFSIRQSLSSTRKLMDLIDVLLTPALSFLSGDVVKALEDCRLLSELNMDFLSNTISTIGSTTSTSIPSLEAYDMQTLLSAILTNQQTCYECLQETNSSPGILGNSLYNLLSDGNKMHSVALALYKLGWVHENTTKREPDQMGKKQRLFFSRYGSLPLRMSSQNREKFEPVSGRKVLQPSPDDAVLVRDVVVVKPDGSGDFTAINDAVAAAPNNTNITDGYFLIYICSGVYEEYVTIDKKKKNILMMGDGINQTVITGNRNVVDGWTTFNSASFAVVGQGFVGINITFRNTAGPSKHQAVAVRNGADLSTFYSCSFEGYQDTLYTHSFRQFYRECDIYGTIDFIFGNAAVVFQNCNIYSRLPMQGQFNTLTAQGRTDPNQNTGTSIQFCNILAAPDLAASNAATNTYLGRPWKEYSRTVFMQSFIDSLIHPQGWSLWSGDFAINTLYYVEFNNKGPGSNTSNRVQWPGYHVINAKDAVTFTVSEFILGNDWLPKTGVPYYGGL</sequence>
<dbReference type="GO" id="GO:0042545">
    <property type="term" value="P:cell wall modification"/>
    <property type="evidence" value="ECO:0007669"/>
    <property type="project" value="UniProtKB-UniRule"/>
</dbReference>
<evidence type="ECO:0000256" key="7">
    <source>
        <dbReference type="RuleBase" id="RU000589"/>
    </source>
</evidence>
<keyword evidence="10" id="KW-1185">Reference proteome</keyword>
<dbReference type="UniPathway" id="UPA00545">
    <property type="reaction ID" value="UER00823"/>
</dbReference>
<dbReference type="GO" id="GO:0045490">
    <property type="term" value="P:pectin catabolic process"/>
    <property type="evidence" value="ECO:0007669"/>
    <property type="project" value="UniProtKB-UniRule"/>
</dbReference>
<evidence type="ECO:0000256" key="1">
    <source>
        <dbReference type="ARBA" id="ARBA00005184"/>
    </source>
</evidence>